<sequence>MKMRPNKQENEALSSGSSEELGTSDEESHADESAKIPKVQTSSTIDPKQARSEQQKFLDNLKAKVERSGQGDEAKKAKDKEPSDEEKKHGESDSDSKVDLELSPSKLEMRKKRKRRAITICTANCRYEVVRRVAYRFGMREVAEDESWNLYWTDLSITVERCKEMKRFQKINHFPGMSEICRKDLLARNLNRMLKIFPKDYCFFPKTWCLPADMGDLQAYARIKRNKTYILKPDMGCQGRGIYLTKSVKDLKPQEKMICQVYIAKPFLIDGYKFDFRVYTLITSCDPLRIFVYNDGLVRFATSRYREPTGHNTTNVYMHLTNYAVNKHSRTYVVDDELGSKRKISTLNKWFESKDYDLEDIWASTDDVIIKTIIAAHPMLKHSYHTCFPTHDYTYACFELLGFDILLDQHLKPYVLEVNHSPSFHCDSQIDKDIKEGLLRDTFEILNLQQCDKKKIMEEDRRRIRERLLQGIYKEQNMTETETTPSRSPLQIQTAWEEKHKGNFRKIYPNHGSEKYDKFFNQNLSSLFQDTAASRAREEASRVQREESLVKAKQEALRRNGGKLILERLRPESPSTKLKMQKKASLKKIKDSMTMKKVHSSSFDPVPIVEAEEMERLNQLKQREFLVRSYGLIEQIYLCLKKNRTLRPEDEAKYGLYGKLSMINNTVQNDPPKKFKQALCNVNINNNVISNVNMGRTNDSTEKLANTNALNNLKQNELGNQIKRVDVNVRTE</sequence>
<organism evidence="7">
    <name type="scientific">Menopon gallinae</name>
    <name type="common">poultry shaft louse</name>
    <dbReference type="NCBI Taxonomy" id="328185"/>
    <lineage>
        <taxon>Eukaryota</taxon>
        <taxon>Metazoa</taxon>
        <taxon>Ecdysozoa</taxon>
        <taxon>Arthropoda</taxon>
        <taxon>Hexapoda</taxon>
        <taxon>Insecta</taxon>
        <taxon>Pterygota</taxon>
        <taxon>Neoptera</taxon>
        <taxon>Paraneoptera</taxon>
        <taxon>Psocodea</taxon>
        <taxon>Troctomorpha</taxon>
        <taxon>Phthiraptera</taxon>
        <taxon>Amblycera</taxon>
        <taxon>Menoponidae</taxon>
        <taxon>Menopon</taxon>
    </lineage>
</organism>
<feature type="compositionally biased region" description="Basic and acidic residues" evidence="6">
    <location>
        <begin position="26"/>
        <end position="35"/>
    </location>
</feature>
<feature type="compositionally biased region" description="Low complexity" evidence="6">
    <location>
        <begin position="11"/>
        <end position="21"/>
    </location>
</feature>
<keyword evidence="3" id="KW-0493">Microtubule</keyword>
<evidence type="ECO:0000256" key="2">
    <source>
        <dbReference type="ARBA" id="ARBA00022598"/>
    </source>
</evidence>
<evidence type="ECO:0000256" key="6">
    <source>
        <dbReference type="SAM" id="MobiDB-lite"/>
    </source>
</evidence>
<dbReference type="PANTHER" id="PTHR12241">
    <property type="entry name" value="TUBULIN POLYGLUTAMYLASE"/>
    <property type="match status" value="1"/>
</dbReference>
<dbReference type="GO" id="GO:0070740">
    <property type="term" value="F:tubulin-glutamic acid ligase activity"/>
    <property type="evidence" value="ECO:0007669"/>
    <property type="project" value="TreeGrafter"/>
</dbReference>
<keyword evidence="4" id="KW-0547">Nucleotide-binding</keyword>
<keyword evidence="2" id="KW-0436">Ligase</keyword>
<evidence type="ECO:0000256" key="1">
    <source>
        <dbReference type="ARBA" id="ARBA00006820"/>
    </source>
</evidence>
<keyword evidence="5" id="KW-0067">ATP-binding</keyword>
<dbReference type="SUPFAM" id="SSF56059">
    <property type="entry name" value="Glutathione synthetase ATP-binding domain-like"/>
    <property type="match status" value="1"/>
</dbReference>
<protein>
    <recommendedName>
        <fullName evidence="8">Tubulin polyglutamylase TTLL13</fullName>
    </recommendedName>
</protein>
<reference evidence="7" key="1">
    <citation type="journal article" date="2024" name="Gigascience">
        <title>Chromosome-level genome of the poultry shaft louse Menopon gallinae provides insight into the host-switching and adaptive evolution of parasitic lice.</title>
        <authorList>
            <person name="Xu Y."/>
            <person name="Ma L."/>
            <person name="Liu S."/>
            <person name="Liang Y."/>
            <person name="Liu Q."/>
            <person name="He Z."/>
            <person name="Tian L."/>
            <person name="Duan Y."/>
            <person name="Cai W."/>
            <person name="Li H."/>
            <person name="Song F."/>
        </authorList>
    </citation>
    <scope>NUCLEOTIDE SEQUENCE</scope>
    <source>
        <strain evidence="7">Cailab_2023a</strain>
    </source>
</reference>
<dbReference type="PROSITE" id="PS51221">
    <property type="entry name" value="TTL"/>
    <property type="match status" value="1"/>
</dbReference>
<dbReference type="GO" id="GO:0000226">
    <property type="term" value="P:microtubule cytoskeleton organization"/>
    <property type="evidence" value="ECO:0007669"/>
    <property type="project" value="TreeGrafter"/>
</dbReference>
<dbReference type="GO" id="GO:0015631">
    <property type="term" value="F:tubulin binding"/>
    <property type="evidence" value="ECO:0007669"/>
    <property type="project" value="TreeGrafter"/>
</dbReference>
<evidence type="ECO:0000256" key="3">
    <source>
        <dbReference type="ARBA" id="ARBA00022701"/>
    </source>
</evidence>
<feature type="region of interest" description="Disordered" evidence="6">
    <location>
        <begin position="1"/>
        <end position="106"/>
    </location>
</feature>
<evidence type="ECO:0000256" key="4">
    <source>
        <dbReference type="ARBA" id="ARBA00022741"/>
    </source>
</evidence>
<dbReference type="Pfam" id="PF03133">
    <property type="entry name" value="TTL"/>
    <property type="match status" value="1"/>
</dbReference>
<evidence type="ECO:0000256" key="5">
    <source>
        <dbReference type="ARBA" id="ARBA00022840"/>
    </source>
</evidence>
<dbReference type="FunFam" id="3.30.470.20:FF:000009">
    <property type="entry name" value="tubulin polyglutamylase TTLL5 isoform X1"/>
    <property type="match status" value="1"/>
</dbReference>
<dbReference type="PANTHER" id="PTHR12241:SF161">
    <property type="entry name" value="TUBULIN POLYGLUTAMYLASE TTLL6"/>
    <property type="match status" value="1"/>
</dbReference>
<accession>A0AAW2HLB9</accession>
<comment type="caution">
    <text evidence="7">The sequence shown here is derived from an EMBL/GenBank/DDBJ whole genome shotgun (WGS) entry which is preliminary data.</text>
</comment>
<dbReference type="EMBL" id="JARGDH010000004">
    <property type="protein sequence ID" value="KAL0270709.1"/>
    <property type="molecule type" value="Genomic_DNA"/>
</dbReference>
<evidence type="ECO:0008006" key="8">
    <source>
        <dbReference type="Google" id="ProtNLM"/>
    </source>
</evidence>
<name>A0AAW2HLB9_9NEOP</name>
<comment type="similarity">
    <text evidence="1">Belongs to the tubulin--tyrosine ligase family.</text>
</comment>
<dbReference type="Gene3D" id="3.30.470.20">
    <property type="entry name" value="ATP-grasp fold, B domain"/>
    <property type="match status" value="1"/>
</dbReference>
<gene>
    <name evidence="7" type="ORF">PYX00_008018</name>
</gene>
<dbReference type="GO" id="GO:0005524">
    <property type="term" value="F:ATP binding"/>
    <property type="evidence" value="ECO:0007669"/>
    <property type="project" value="UniProtKB-KW"/>
</dbReference>
<feature type="compositionally biased region" description="Basic and acidic residues" evidence="6">
    <location>
        <begin position="48"/>
        <end position="100"/>
    </location>
</feature>
<feature type="compositionally biased region" description="Basic and acidic residues" evidence="6">
    <location>
        <begin position="1"/>
        <end position="10"/>
    </location>
</feature>
<dbReference type="InterPro" id="IPR004344">
    <property type="entry name" value="TTL/TTLL_fam"/>
</dbReference>
<dbReference type="GO" id="GO:0005874">
    <property type="term" value="C:microtubule"/>
    <property type="evidence" value="ECO:0007669"/>
    <property type="project" value="UniProtKB-KW"/>
</dbReference>
<evidence type="ECO:0000313" key="7">
    <source>
        <dbReference type="EMBL" id="KAL0270709.1"/>
    </source>
</evidence>
<dbReference type="GO" id="GO:0036064">
    <property type="term" value="C:ciliary basal body"/>
    <property type="evidence" value="ECO:0007669"/>
    <property type="project" value="TreeGrafter"/>
</dbReference>
<dbReference type="AlphaFoldDB" id="A0AAW2HLB9"/>
<proteinExistence type="inferred from homology"/>